<dbReference type="eggNOG" id="COG0346">
    <property type="taxonomic scope" value="Bacteria"/>
</dbReference>
<gene>
    <name evidence="3" type="ORF">ADICEAN_03673</name>
</gene>
<comment type="caution">
    <text evidence="3">The sequence shown here is derived from an EMBL/GenBank/DDBJ whole genome shotgun (WGS) entry which is preliminary data.</text>
</comment>
<proteinExistence type="predicted"/>
<dbReference type="GO" id="GO:0016829">
    <property type="term" value="F:lyase activity"/>
    <property type="evidence" value="ECO:0007669"/>
    <property type="project" value="UniProtKB-KW"/>
</dbReference>
<evidence type="ECO:0000313" key="4">
    <source>
        <dbReference type="Proteomes" id="UP000011910"/>
    </source>
</evidence>
<accession>M7MXM4</accession>
<dbReference type="Gene3D" id="3.10.180.10">
    <property type="entry name" value="2,3-Dihydroxybiphenyl 1,2-Dioxygenase, domain 1"/>
    <property type="match status" value="1"/>
</dbReference>
<evidence type="ECO:0000256" key="1">
    <source>
        <dbReference type="ARBA" id="ARBA00022723"/>
    </source>
</evidence>
<dbReference type="AlphaFoldDB" id="M7MXM4"/>
<dbReference type="Proteomes" id="UP000011910">
    <property type="component" value="Unassembled WGS sequence"/>
</dbReference>
<protein>
    <submittedName>
        <fullName evidence="3">Putative lyase</fullName>
    </submittedName>
</protein>
<dbReference type="InterPro" id="IPR037523">
    <property type="entry name" value="VOC_core"/>
</dbReference>
<dbReference type="PANTHER" id="PTHR36113:SF6">
    <property type="entry name" value="FOSFOMYCIN RESISTANCE PROTEIN FOSX"/>
    <property type="match status" value="1"/>
</dbReference>
<dbReference type="PROSITE" id="PS51819">
    <property type="entry name" value="VOC"/>
    <property type="match status" value="1"/>
</dbReference>
<dbReference type="STRING" id="1279009.ADICEAN_03673"/>
<keyword evidence="3" id="KW-0456">Lyase</keyword>
<keyword evidence="4" id="KW-1185">Reference proteome</keyword>
<dbReference type="OrthoDB" id="192739at2"/>
<sequence>MSIHPKTTGVHHIALRSSNLERSKKFYTETLGFQVLMDQPGLCLFLAGNTAFGIRGPEGASANGDTFDPYRVGLDHVALGCEDEGELERVAGALKAAGVENTGVKMDDTLGKRYVAFKDPDRIAWEFYMV</sequence>
<dbReference type="GO" id="GO:0046872">
    <property type="term" value="F:metal ion binding"/>
    <property type="evidence" value="ECO:0007669"/>
    <property type="project" value="UniProtKB-KW"/>
</dbReference>
<reference evidence="3 4" key="1">
    <citation type="journal article" date="2013" name="Genome Announc.">
        <title>Draft Genome Sequence of Cesiribacter andamanensis Strain AMV16T, Isolated from a Soil Sample from a Mud Volcano in the Andaman Islands, India.</title>
        <authorList>
            <person name="Shivaji S."/>
            <person name="Ara S."/>
            <person name="Begum Z."/>
            <person name="Srinivas T.N."/>
            <person name="Singh A."/>
            <person name="Kumar Pinnaka A."/>
        </authorList>
    </citation>
    <scope>NUCLEOTIDE SEQUENCE [LARGE SCALE GENOMIC DNA]</scope>
    <source>
        <strain evidence="3 4">AMV16</strain>
    </source>
</reference>
<dbReference type="RefSeq" id="WP_009197052.1">
    <property type="nucleotide sequence ID" value="NZ_AODQ01000136.1"/>
</dbReference>
<evidence type="ECO:0000313" key="3">
    <source>
        <dbReference type="EMBL" id="EMR01193.1"/>
    </source>
</evidence>
<name>M7MXM4_9BACT</name>
<dbReference type="PANTHER" id="PTHR36113">
    <property type="entry name" value="LYASE, PUTATIVE-RELATED-RELATED"/>
    <property type="match status" value="1"/>
</dbReference>
<feature type="domain" description="VOC" evidence="2">
    <location>
        <begin position="9"/>
        <end position="130"/>
    </location>
</feature>
<organism evidence="3 4">
    <name type="scientific">Cesiribacter andamanensis AMV16</name>
    <dbReference type="NCBI Taxonomy" id="1279009"/>
    <lineage>
        <taxon>Bacteria</taxon>
        <taxon>Pseudomonadati</taxon>
        <taxon>Bacteroidota</taxon>
        <taxon>Cytophagia</taxon>
        <taxon>Cytophagales</taxon>
        <taxon>Cesiribacteraceae</taxon>
        <taxon>Cesiribacter</taxon>
    </lineage>
</organism>
<dbReference type="EMBL" id="AODQ01000136">
    <property type="protein sequence ID" value="EMR01193.1"/>
    <property type="molecule type" value="Genomic_DNA"/>
</dbReference>
<dbReference type="SUPFAM" id="SSF54593">
    <property type="entry name" value="Glyoxalase/Bleomycin resistance protein/Dihydroxybiphenyl dioxygenase"/>
    <property type="match status" value="1"/>
</dbReference>
<dbReference type="Pfam" id="PF00903">
    <property type="entry name" value="Glyoxalase"/>
    <property type="match status" value="1"/>
</dbReference>
<dbReference type="InterPro" id="IPR004360">
    <property type="entry name" value="Glyas_Fos-R_dOase_dom"/>
</dbReference>
<keyword evidence="1" id="KW-0479">Metal-binding</keyword>
<dbReference type="InterPro" id="IPR029068">
    <property type="entry name" value="Glyas_Bleomycin-R_OHBP_Dase"/>
</dbReference>
<dbReference type="InterPro" id="IPR051332">
    <property type="entry name" value="Fosfomycin_Res_Enzymes"/>
</dbReference>
<evidence type="ECO:0000259" key="2">
    <source>
        <dbReference type="PROSITE" id="PS51819"/>
    </source>
</evidence>